<accession>A0A182E7B6</accession>
<reference evidence="3" key="1">
    <citation type="submission" date="2016-06" db="UniProtKB">
        <authorList>
            <consortium name="WormBaseParasite"/>
        </authorList>
    </citation>
    <scope>IDENTIFICATION</scope>
</reference>
<protein>
    <submittedName>
        <fullName evidence="1 3">Uncharacterized protein</fullName>
    </submittedName>
</protein>
<sequence>MVQIYLKPNISPKGLVKLMTLKQLTRFVEQIRAVKSTLKRLIFPEFRTSYRFTRNPERSHQSTRPSDIPRAFPLGAFPSSIVILLCSAYCSTTSSSAVVAVEKGAQCSQSVQPTPHSISVRVVVVVVAHASDSIRRDDGLVPLGGRERSNGPHTARWMYPPLLSLSFAASTTDPFQRCENPRIGLIGLSPPPTTIFAHWAIY</sequence>
<dbReference type="EMBL" id="UYRW01000806">
    <property type="protein sequence ID" value="VDK71006.1"/>
    <property type="molecule type" value="Genomic_DNA"/>
</dbReference>
<organism evidence="3">
    <name type="scientific">Onchocerca ochengi</name>
    <name type="common">Filarial nematode worm</name>
    <dbReference type="NCBI Taxonomy" id="42157"/>
    <lineage>
        <taxon>Eukaryota</taxon>
        <taxon>Metazoa</taxon>
        <taxon>Ecdysozoa</taxon>
        <taxon>Nematoda</taxon>
        <taxon>Chromadorea</taxon>
        <taxon>Rhabditida</taxon>
        <taxon>Spirurina</taxon>
        <taxon>Spiruromorpha</taxon>
        <taxon>Filarioidea</taxon>
        <taxon>Onchocercidae</taxon>
        <taxon>Onchocerca</taxon>
    </lineage>
</organism>
<name>A0A182E7B6_ONCOC</name>
<dbReference type="WBParaSite" id="nOo.2.0.1.t03907-RA">
    <property type="protein sequence ID" value="nOo.2.0.1.t03907-RA"/>
    <property type="gene ID" value="nOo.2.0.1.g03907"/>
</dbReference>
<dbReference type="Proteomes" id="UP000271087">
    <property type="component" value="Unassembled WGS sequence"/>
</dbReference>
<dbReference type="AlphaFoldDB" id="A0A182E7B6"/>
<evidence type="ECO:0000313" key="3">
    <source>
        <dbReference type="WBParaSite" id="nOo.2.0.1.t03907-RA"/>
    </source>
</evidence>
<evidence type="ECO:0000313" key="2">
    <source>
        <dbReference type="Proteomes" id="UP000271087"/>
    </source>
</evidence>
<reference evidence="1 2" key="2">
    <citation type="submission" date="2018-08" db="EMBL/GenBank/DDBJ databases">
        <authorList>
            <person name="Laetsch R D."/>
            <person name="Stevens L."/>
            <person name="Kumar S."/>
            <person name="Blaxter L. M."/>
        </authorList>
    </citation>
    <scope>NUCLEOTIDE SEQUENCE [LARGE SCALE GENOMIC DNA]</scope>
</reference>
<proteinExistence type="predicted"/>
<keyword evidence="2" id="KW-1185">Reference proteome</keyword>
<evidence type="ECO:0000313" key="1">
    <source>
        <dbReference type="EMBL" id="VDK71006.1"/>
    </source>
</evidence>
<gene>
    <name evidence="1" type="ORF">NOO_LOCUS3907</name>
</gene>